<dbReference type="EMBL" id="BMVX01000043">
    <property type="protein sequence ID" value="GGZ96842.1"/>
    <property type="molecule type" value="Genomic_DNA"/>
</dbReference>
<feature type="region of interest" description="Disordered" evidence="1">
    <location>
        <begin position="99"/>
        <end position="153"/>
    </location>
</feature>
<reference evidence="2" key="1">
    <citation type="journal article" date="2014" name="Int. J. Syst. Evol. Microbiol.">
        <title>Complete genome sequence of Corynebacterium casei LMG S-19264T (=DSM 44701T), isolated from a smear-ripened cheese.</title>
        <authorList>
            <consortium name="US DOE Joint Genome Institute (JGI-PGF)"/>
            <person name="Walter F."/>
            <person name="Albersmeier A."/>
            <person name="Kalinowski J."/>
            <person name="Ruckert C."/>
        </authorList>
    </citation>
    <scope>NUCLEOTIDE SEQUENCE</scope>
    <source>
        <strain evidence="2">JCM 4834</strain>
    </source>
</reference>
<reference evidence="2" key="2">
    <citation type="submission" date="2020-09" db="EMBL/GenBank/DDBJ databases">
        <authorList>
            <person name="Sun Q."/>
            <person name="Ohkuma M."/>
        </authorList>
    </citation>
    <scope>NUCLEOTIDE SEQUENCE</scope>
    <source>
        <strain evidence="2">JCM 4834</strain>
    </source>
</reference>
<organism evidence="2 3">
    <name type="scientific">Streptomyces subrutilus</name>
    <dbReference type="NCBI Taxonomy" id="36818"/>
    <lineage>
        <taxon>Bacteria</taxon>
        <taxon>Bacillati</taxon>
        <taxon>Actinomycetota</taxon>
        <taxon>Actinomycetes</taxon>
        <taxon>Kitasatosporales</taxon>
        <taxon>Streptomycetaceae</taxon>
        <taxon>Streptomyces</taxon>
    </lineage>
</organism>
<feature type="compositionally biased region" description="Basic and acidic residues" evidence="1">
    <location>
        <begin position="99"/>
        <end position="112"/>
    </location>
</feature>
<evidence type="ECO:0000256" key="1">
    <source>
        <dbReference type="SAM" id="MobiDB-lite"/>
    </source>
</evidence>
<dbReference type="RefSeq" id="WP_189829181.1">
    <property type="nucleotide sequence ID" value="NZ_BMVX01000043.1"/>
</dbReference>
<sequence length="153" mass="17400">MSTEKWTADHLRVPANRAIHVEQRRRQLLPVVDDLRRLAREVEALVGEIDTIEGDVPGQAWVRARRVTRPLYKAADDVEKAIGDLVAFNARYERSYEELPAKRAKQREEREEKRRRKLSAKGVRPAIGSAEAGEPAARTDQFDDVFSGLRKGA</sequence>
<proteinExistence type="predicted"/>
<evidence type="ECO:0000313" key="3">
    <source>
        <dbReference type="Proteomes" id="UP000634660"/>
    </source>
</evidence>
<dbReference type="Proteomes" id="UP000634660">
    <property type="component" value="Unassembled WGS sequence"/>
</dbReference>
<name>A0A918VHL8_9ACTN</name>
<dbReference type="AlphaFoldDB" id="A0A918VHL8"/>
<evidence type="ECO:0000313" key="2">
    <source>
        <dbReference type="EMBL" id="GGZ96842.1"/>
    </source>
</evidence>
<gene>
    <name evidence="2" type="ORF">GCM10010371_65960</name>
</gene>
<accession>A0A918VHL8</accession>
<protein>
    <submittedName>
        <fullName evidence="2">Uncharacterized protein</fullName>
    </submittedName>
</protein>
<comment type="caution">
    <text evidence="2">The sequence shown here is derived from an EMBL/GenBank/DDBJ whole genome shotgun (WGS) entry which is preliminary data.</text>
</comment>